<proteinExistence type="inferred from homology"/>
<dbReference type="InterPro" id="IPR008962">
    <property type="entry name" value="PapD-like_sf"/>
</dbReference>
<dbReference type="GO" id="GO:0071555">
    <property type="term" value="P:cell wall organization"/>
    <property type="evidence" value="ECO:0007669"/>
    <property type="project" value="InterPro"/>
</dbReference>
<keyword evidence="6 7" id="KW-0143">Chaperone</keyword>
<feature type="domain" description="Pili assembly chaperone C-terminal" evidence="9">
    <location>
        <begin position="168"/>
        <end position="223"/>
    </location>
</feature>
<sequence>MIFKNKIIETIVLIIGMMSVSLSTQAGVSLGTTRVVFPIDKEQVILPVSTSLDEDAYLIQSWIENKDGERSDQFVITPPLFMMQGKKENNLLILNKKNVELPKDRESLFWVNVKSIPASDKKDADKKILQFSITNRIKMFYRPEGLLKALEEAPNKLEFSIANNSLTIKNPSPVFVTIVQLKINDNELNNIMVEPLGQANIPIKFSLKSTNEVSYETINDYGSMTPRNTKKI</sequence>
<evidence type="ECO:0000313" key="10">
    <source>
        <dbReference type="EMBL" id="OAT49458.1"/>
    </source>
</evidence>
<protein>
    <submittedName>
        <fullName evidence="10">FimC family chaperone</fullName>
    </submittedName>
</protein>
<dbReference type="AlphaFoldDB" id="A0AAJ3HUL1"/>
<dbReference type="InterPro" id="IPR016147">
    <property type="entry name" value="Pili_assmbl_chaperone_N"/>
</dbReference>
<accession>A0AAJ3HUL1</accession>
<feature type="domain" description="Pili assembly chaperone N-terminal" evidence="8">
    <location>
        <begin position="27"/>
        <end position="146"/>
    </location>
</feature>
<keyword evidence="11" id="KW-1185">Reference proteome</keyword>
<name>A0AAJ3HUL1_PROHU</name>
<dbReference type="SUPFAM" id="SSF49584">
    <property type="entry name" value="Periplasmic chaperone C-domain"/>
    <property type="match status" value="1"/>
</dbReference>
<comment type="similarity">
    <text evidence="2 7">Belongs to the periplasmic pilus chaperone family.</text>
</comment>
<organism evidence="10 11">
    <name type="scientific">Proteus hauseri ATCC 700826</name>
    <dbReference type="NCBI Taxonomy" id="1354271"/>
    <lineage>
        <taxon>Bacteria</taxon>
        <taxon>Pseudomonadati</taxon>
        <taxon>Pseudomonadota</taxon>
        <taxon>Gammaproteobacteria</taxon>
        <taxon>Enterobacterales</taxon>
        <taxon>Morganellaceae</taxon>
        <taxon>Proteus</taxon>
    </lineage>
</organism>
<dbReference type="PANTHER" id="PTHR30251">
    <property type="entry name" value="PILUS ASSEMBLY CHAPERONE"/>
    <property type="match status" value="1"/>
</dbReference>
<dbReference type="InterPro" id="IPR001829">
    <property type="entry name" value="Pili_assmbl_chaperone_bac"/>
</dbReference>
<dbReference type="PRINTS" id="PR00969">
    <property type="entry name" value="CHAPERONPILI"/>
</dbReference>
<dbReference type="EMBL" id="LXEV01000011">
    <property type="protein sequence ID" value="OAT49458.1"/>
    <property type="molecule type" value="Genomic_DNA"/>
</dbReference>
<dbReference type="GO" id="GO:0030288">
    <property type="term" value="C:outer membrane-bounded periplasmic space"/>
    <property type="evidence" value="ECO:0007669"/>
    <property type="project" value="InterPro"/>
</dbReference>
<keyword evidence="3" id="KW-1029">Fimbrium biogenesis</keyword>
<evidence type="ECO:0000256" key="7">
    <source>
        <dbReference type="RuleBase" id="RU003918"/>
    </source>
</evidence>
<evidence type="ECO:0000256" key="1">
    <source>
        <dbReference type="ARBA" id="ARBA00004418"/>
    </source>
</evidence>
<evidence type="ECO:0000256" key="6">
    <source>
        <dbReference type="ARBA" id="ARBA00023186"/>
    </source>
</evidence>
<evidence type="ECO:0000313" key="11">
    <source>
        <dbReference type="Proteomes" id="UP000078250"/>
    </source>
</evidence>
<evidence type="ECO:0000256" key="4">
    <source>
        <dbReference type="ARBA" id="ARBA00022729"/>
    </source>
</evidence>
<dbReference type="FunFam" id="2.60.40.10:FF:000458">
    <property type="entry name" value="Molecular chaperone FimC"/>
    <property type="match status" value="1"/>
</dbReference>
<reference evidence="10 11" key="1">
    <citation type="submission" date="2016-04" db="EMBL/GenBank/DDBJ databases">
        <title>ATOL: Assembling a taxonomically balanced genome-scale reconstruction of the evolutionary history of the Enterobacteriaceae.</title>
        <authorList>
            <person name="Plunkett G.III."/>
            <person name="Neeno-Eckwall E.C."/>
            <person name="Glasner J.D."/>
            <person name="Perna N.T."/>
        </authorList>
    </citation>
    <scope>NUCLEOTIDE SEQUENCE [LARGE SCALE GENOMIC DNA]</scope>
    <source>
        <strain evidence="10 11">ATCC 700826</strain>
    </source>
</reference>
<dbReference type="PANTHER" id="PTHR30251:SF11">
    <property type="entry name" value="CHAPERONE PROTEIN FIMC-RELATED"/>
    <property type="match status" value="1"/>
</dbReference>
<dbReference type="PROSITE" id="PS00635">
    <property type="entry name" value="PILI_CHAPERONE"/>
    <property type="match status" value="1"/>
</dbReference>
<dbReference type="InterPro" id="IPR013783">
    <property type="entry name" value="Ig-like_fold"/>
</dbReference>
<dbReference type="InterPro" id="IPR016148">
    <property type="entry name" value="Pili_assmbl_chaperone_C"/>
</dbReference>
<dbReference type="RefSeq" id="WP_064718688.1">
    <property type="nucleotide sequence ID" value="NZ_LXEV01000011.1"/>
</dbReference>
<comment type="caution">
    <text evidence="10">The sequence shown here is derived from an EMBL/GenBank/DDBJ whole genome shotgun (WGS) entry which is preliminary data.</text>
</comment>
<dbReference type="Pfam" id="PF02753">
    <property type="entry name" value="PapD_C"/>
    <property type="match status" value="1"/>
</dbReference>
<dbReference type="Proteomes" id="UP000078250">
    <property type="component" value="Unassembled WGS sequence"/>
</dbReference>
<evidence type="ECO:0000256" key="5">
    <source>
        <dbReference type="ARBA" id="ARBA00022764"/>
    </source>
</evidence>
<evidence type="ECO:0000259" key="9">
    <source>
        <dbReference type="Pfam" id="PF02753"/>
    </source>
</evidence>
<dbReference type="SUPFAM" id="SSF49354">
    <property type="entry name" value="PapD-like"/>
    <property type="match status" value="1"/>
</dbReference>
<keyword evidence="4" id="KW-0732">Signal</keyword>
<dbReference type="InterPro" id="IPR018046">
    <property type="entry name" value="Pili_assmbl_chaperone_CS"/>
</dbReference>
<evidence type="ECO:0000256" key="3">
    <source>
        <dbReference type="ARBA" id="ARBA00022558"/>
    </source>
</evidence>
<evidence type="ECO:0000259" key="8">
    <source>
        <dbReference type="Pfam" id="PF00345"/>
    </source>
</evidence>
<evidence type="ECO:0000256" key="2">
    <source>
        <dbReference type="ARBA" id="ARBA00007399"/>
    </source>
</evidence>
<dbReference type="InterPro" id="IPR036316">
    <property type="entry name" value="Pili_assmbl_chap_C_dom_sf"/>
</dbReference>
<keyword evidence="5" id="KW-0574">Periplasm</keyword>
<gene>
    <name evidence="10" type="ORF">M997_0674</name>
</gene>
<comment type="subcellular location">
    <subcellularLocation>
        <location evidence="1 7">Periplasm</location>
    </subcellularLocation>
</comment>
<dbReference type="InterPro" id="IPR050643">
    <property type="entry name" value="Periplasmic_pilus_chap"/>
</dbReference>
<dbReference type="Pfam" id="PF00345">
    <property type="entry name" value="PapD_N"/>
    <property type="match status" value="1"/>
</dbReference>
<dbReference type="Gene3D" id="2.60.40.10">
    <property type="entry name" value="Immunoglobulins"/>
    <property type="match status" value="2"/>
</dbReference>